<evidence type="ECO:0000256" key="4">
    <source>
        <dbReference type="ARBA" id="ARBA00023212"/>
    </source>
</evidence>
<evidence type="ECO:0000259" key="10">
    <source>
        <dbReference type="PROSITE" id="PS50067"/>
    </source>
</evidence>
<evidence type="ECO:0000256" key="3">
    <source>
        <dbReference type="ARBA" id="ARBA00022840"/>
    </source>
</evidence>
<evidence type="ECO:0000256" key="2">
    <source>
        <dbReference type="ARBA" id="ARBA00022741"/>
    </source>
</evidence>
<evidence type="ECO:0000256" key="7">
    <source>
        <dbReference type="SAM" id="Coils"/>
    </source>
</evidence>
<evidence type="ECO:0000313" key="11">
    <source>
        <dbReference type="Proteomes" id="UP000695000"/>
    </source>
</evidence>
<keyword evidence="9" id="KW-0472">Membrane</keyword>
<feature type="domain" description="Kinesin motor" evidence="10">
    <location>
        <begin position="72"/>
        <end position="397"/>
    </location>
</feature>
<dbReference type="PROSITE" id="PS50067">
    <property type="entry name" value="KINESIN_MOTOR_2"/>
    <property type="match status" value="1"/>
</dbReference>
<dbReference type="Pfam" id="PF00225">
    <property type="entry name" value="Kinesin"/>
    <property type="match status" value="1"/>
</dbReference>
<feature type="transmembrane region" description="Helical" evidence="9">
    <location>
        <begin position="39"/>
        <end position="61"/>
    </location>
</feature>
<dbReference type="InterPro" id="IPR001752">
    <property type="entry name" value="Kinesin_motor_dom"/>
</dbReference>
<evidence type="ECO:0000256" key="5">
    <source>
        <dbReference type="PROSITE-ProRule" id="PRU00283"/>
    </source>
</evidence>
<keyword evidence="9" id="KW-1133">Transmembrane helix</keyword>
<comment type="similarity">
    <text evidence="5 6">Belongs to the TRAFAC class myosin-kinesin ATPase superfamily. Kinesin family.</text>
</comment>
<evidence type="ECO:0000313" key="12">
    <source>
        <dbReference type="RefSeq" id="XP_017776122.1"/>
    </source>
</evidence>
<feature type="binding site" evidence="5">
    <location>
        <begin position="157"/>
        <end position="164"/>
    </location>
    <ligand>
        <name>ATP</name>
        <dbReference type="ChEBI" id="CHEBI:30616"/>
    </ligand>
</feature>
<dbReference type="PANTHER" id="PTHR47969">
    <property type="entry name" value="CHROMOSOME-ASSOCIATED KINESIN KIF4A-RELATED"/>
    <property type="match status" value="1"/>
</dbReference>
<keyword evidence="9" id="KW-0812">Transmembrane</keyword>
<keyword evidence="2 5" id="KW-0547">Nucleotide-binding</keyword>
<dbReference type="Proteomes" id="UP000695000">
    <property type="component" value="Unplaced"/>
</dbReference>
<keyword evidence="11" id="KW-1185">Reference proteome</keyword>
<accession>A0ABM1MNH2</accession>
<reference evidence="12" key="1">
    <citation type="submission" date="2025-08" db="UniProtKB">
        <authorList>
            <consortium name="RefSeq"/>
        </authorList>
    </citation>
    <scope>IDENTIFICATION</scope>
    <source>
        <tissue evidence="12">Whole Larva</tissue>
    </source>
</reference>
<dbReference type="PROSITE" id="PS00411">
    <property type="entry name" value="KINESIN_MOTOR_1"/>
    <property type="match status" value="1"/>
</dbReference>
<keyword evidence="5 6" id="KW-0505">Motor protein</keyword>
<dbReference type="InterPro" id="IPR019821">
    <property type="entry name" value="Kinesin_motor_CS"/>
</dbReference>
<dbReference type="RefSeq" id="XP_017776122.1">
    <property type="nucleotide sequence ID" value="XM_017920633.1"/>
</dbReference>
<dbReference type="SMART" id="SM00129">
    <property type="entry name" value="KISc"/>
    <property type="match status" value="1"/>
</dbReference>
<dbReference type="SUPFAM" id="SSF52540">
    <property type="entry name" value="P-loop containing nucleoside triphosphate hydrolases"/>
    <property type="match status" value="1"/>
</dbReference>
<dbReference type="PRINTS" id="PR00380">
    <property type="entry name" value="KINESINHEAVY"/>
</dbReference>
<keyword evidence="6" id="KW-0493">Microtubule</keyword>
<gene>
    <name evidence="12" type="primary">LOC108562340</name>
</gene>
<keyword evidence="7" id="KW-0175">Coiled coil</keyword>
<evidence type="ECO:0000256" key="6">
    <source>
        <dbReference type="RuleBase" id="RU000394"/>
    </source>
</evidence>
<dbReference type="InterPro" id="IPR027417">
    <property type="entry name" value="P-loop_NTPase"/>
</dbReference>
<feature type="region of interest" description="Disordered" evidence="8">
    <location>
        <begin position="445"/>
        <end position="472"/>
    </location>
</feature>
<keyword evidence="4" id="KW-0206">Cytoskeleton</keyword>
<feature type="coiled-coil region" evidence="7">
    <location>
        <begin position="530"/>
        <end position="589"/>
    </location>
</feature>
<keyword evidence="4" id="KW-0963">Cytoplasm</keyword>
<evidence type="ECO:0000256" key="9">
    <source>
        <dbReference type="SAM" id="Phobius"/>
    </source>
</evidence>
<comment type="subcellular location">
    <subcellularLocation>
        <location evidence="1">Cytoplasm</location>
        <location evidence="1">Cytoskeleton</location>
    </subcellularLocation>
</comment>
<dbReference type="InterPro" id="IPR027640">
    <property type="entry name" value="Kinesin-like_fam"/>
</dbReference>
<evidence type="ECO:0000256" key="8">
    <source>
        <dbReference type="SAM" id="MobiDB-lite"/>
    </source>
</evidence>
<evidence type="ECO:0000256" key="1">
    <source>
        <dbReference type="ARBA" id="ARBA00004245"/>
    </source>
</evidence>
<keyword evidence="3 5" id="KW-0067">ATP-binding</keyword>
<dbReference type="GeneID" id="108562340"/>
<protein>
    <recommendedName>
        <fullName evidence="6">Kinesin-like protein</fullName>
    </recommendedName>
</protein>
<dbReference type="InterPro" id="IPR036961">
    <property type="entry name" value="Kinesin_motor_dom_sf"/>
</dbReference>
<organism evidence="11 12">
    <name type="scientific">Nicrophorus vespilloides</name>
    <name type="common">Boreal carrion beetle</name>
    <dbReference type="NCBI Taxonomy" id="110193"/>
    <lineage>
        <taxon>Eukaryota</taxon>
        <taxon>Metazoa</taxon>
        <taxon>Ecdysozoa</taxon>
        <taxon>Arthropoda</taxon>
        <taxon>Hexapoda</taxon>
        <taxon>Insecta</taxon>
        <taxon>Pterygota</taxon>
        <taxon>Neoptera</taxon>
        <taxon>Endopterygota</taxon>
        <taxon>Coleoptera</taxon>
        <taxon>Polyphaga</taxon>
        <taxon>Staphyliniformia</taxon>
        <taxon>Silphidae</taxon>
        <taxon>Nicrophorinae</taxon>
        <taxon>Nicrophorus</taxon>
    </lineage>
</organism>
<sequence>MHINPVLNWPLPLSHFRSFLYLASRHQQQQSSSSSFPSLLWVSSTFCLFVFILFCFVLVVMKSATRSVNNESVQVIVRCRPINQKEEAADCSTVVNVYAQRGVIEVEHPKSKSESKIFTYDGVYDWNSSQQSIYDETIMPLVSSVLEGYNGCVFAYGQTGTGKTFTMEGGGNSEESKGVIPRVFDQIWAHIDRTTGTEFLVSVRYLEIYMEDIRDLLKSKNSKPLELREMSGQGVFVSHLHSQTCQSAHDMLKAMKVGNHNRTTGATNMNEHSSRSHAIFQISIEMAKGDTKSVKVGKLNLIDLAGSERQAKTGATGNRLKEATKINKSLSALGNVIYALAENSSHIPYRDSKLTRLLQDSLGGNSKTIMIANIGPASDNYDETIITLRYAYRAKSIKNQPVKNEDCKDAKLLDLQSEIERLRELIMVKSNGKFDPDATLSVDDIDADAAGSSSDSEAGETEKREREKKIAEGKMEIDELSKKLRTLEKQMVHGGKNIVDSVNENEIQLEKQKSEIAARKKREVEMQQQLELEEESCMELKQVFQTLQQEVDFKREKLKRLHGKLQSVKQEVKDNHENYLKERQDLTEASDDATMHLRQTLLILENFVPSEERSKLLNLAQFNEDTDNWILKKEKRWFNPAERPLAHDYRRPISDYTIAHAIPSTGVRYRAENILDLKLDLPLRTTQEYTRPTVCPQVKAAVKNVIRQDAENNRIVVKLAPHGFTGRGISKTELEGRYNKAARNMVEVNKVKQLPKSAKPVY</sequence>
<dbReference type="Gene3D" id="3.40.850.10">
    <property type="entry name" value="Kinesin motor domain"/>
    <property type="match status" value="1"/>
</dbReference>
<feature type="compositionally biased region" description="Basic and acidic residues" evidence="8">
    <location>
        <begin position="460"/>
        <end position="472"/>
    </location>
</feature>
<name>A0ABM1MNH2_NICVS</name>
<proteinExistence type="inferred from homology"/>